<dbReference type="Proteomes" id="UP001597327">
    <property type="component" value="Unassembled WGS sequence"/>
</dbReference>
<gene>
    <name evidence="2" type="ORF">ACFSC7_12985</name>
</gene>
<feature type="chain" id="PRO_5047108846" evidence="1">
    <location>
        <begin position="28"/>
        <end position="378"/>
    </location>
</feature>
<name>A0ABW4JXA1_9HYPH</name>
<comment type="caution">
    <text evidence="2">The sequence shown here is derived from an EMBL/GenBank/DDBJ whole genome shotgun (WGS) entry which is preliminary data.</text>
</comment>
<proteinExistence type="predicted"/>
<evidence type="ECO:0000313" key="2">
    <source>
        <dbReference type="EMBL" id="MFD1696437.1"/>
    </source>
</evidence>
<dbReference type="RefSeq" id="WP_149892688.1">
    <property type="nucleotide sequence ID" value="NZ_JBHUFA010000004.1"/>
</dbReference>
<evidence type="ECO:0000256" key="1">
    <source>
        <dbReference type="SAM" id="SignalP"/>
    </source>
</evidence>
<evidence type="ECO:0000313" key="3">
    <source>
        <dbReference type="Proteomes" id="UP001597327"/>
    </source>
</evidence>
<feature type="signal peptide" evidence="1">
    <location>
        <begin position="1"/>
        <end position="27"/>
    </location>
</feature>
<keyword evidence="1" id="KW-0732">Signal</keyword>
<dbReference type="EMBL" id="JBHUFA010000004">
    <property type="protein sequence ID" value="MFD1696437.1"/>
    <property type="molecule type" value="Genomic_DNA"/>
</dbReference>
<organism evidence="2 3">
    <name type="scientific">Roseibium aestuarii</name>
    <dbReference type="NCBI Taxonomy" id="2600299"/>
    <lineage>
        <taxon>Bacteria</taxon>
        <taxon>Pseudomonadati</taxon>
        <taxon>Pseudomonadota</taxon>
        <taxon>Alphaproteobacteria</taxon>
        <taxon>Hyphomicrobiales</taxon>
        <taxon>Stappiaceae</taxon>
        <taxon>Roseibium</taxon>
    </lineage>
</organism>
<protein>
    <submittedName>
        <fullName evidence="2">Uncharacterized protein</fullName>
    </submittedName>
</protein>
<sequence>MRFNRHAIAAICLPLAGLAAASTGAMAQETGSVRVGGTTFTFGAGTALMFVPDIDSMMTRTTTTGTFTVFETFKFSDDFYQNTGFNLNGGLTFDLEGTGQGPDAVALSGFWARVDGNEKDTCTGSLGPQTNCLITPLVDIPATQQITGTLGANTMGLDTDRTINAWGGALEARWSLAPGAADHIKASNSYLAFGADVRGFYQDLSSSMSGTIVNVRYNEDLNTNYFGAFAAYGRDYSPFLLGALWDKLGLESSFRLQAGVYYARTDYSGTLSQTGTTCAGCGDVSGSLSLDSNDVSFIGGLTLETRKRFSPRTTLSLTSNMELNSFVPKMEYNQTDLGAAAITAPERRSGTSIDSGVGFSMRSMLRLSIKLGPNSMYQ</sequence>
<accession>A0ABW4JXA1</accession>
<keyword evidence="3" id="KW-1185">Reference proteome</keyword>
<reference evidence="3" key="1">
    <citation type="journal article" date="2019" name="Int. J. Syst. Evol. Microbiol.">
        <title>The Global Catalogue of Microorganisms (GCM) 10K type strain sequencing project: providing services to taxonomists for standard genome sequencing and annotation.</title>
        <authorList>
            <consortium name="The Broad Institute Genomics Platform"/>
            <consortium name="The Broad Institute Genome Sequencing Center for Infectious Disease"/>
            <person name="Wu L."/>
            <person name="Ma J."/>
        </authorList>
    </citation>
    <scope>NUCLEOTIDE SEQUENCE [LARGE SCALE GENOMIC DNA]</scope>
    <source>
        <strain evidence="3">JCM 3369</strain>
    </source>
</reference>